<comment type="caution">
    <text evidence="3">The sequence shown here is derived from an EMBL/GenBank/DDBJ whole genome shotgun (WGS) entry which is preliminary data.</text>
</comment>
<dbReference type="EMBL" id="QJJU01000020">
    <property type="protein sequence ID" value="PXX04312.1"/>
    <property type="molecule type" value="Genomic_DNA"/>
</dbReference>
<dbReference type="RefSeq" id="WP_110318703.1">
    <property type="nucleotide sequence ID" value="NZ_QJJU01000020.1"/>
</dbReference>
<keyword evidence="4" id="KW-1185">Reference proteome</keyword>
<proteinExistence type="predicted"/>
<sequence length="78" mass="7717">MTRVFAACLVAAAALIAAPQAAADPEDHVPYCSADQTPTDNNCRPMPGQVFTEDGTGASPHLPSGLDPGNAPVVGGGG</sequence>
<accession>A0A318HHV0</accession>
<organism evidence="3 4">
    <name type="scientific">Mycolicibacterium moriokaense</name>
    <dbReference type="NCBI Taxonomy" id="39691"/>
    <lineage>
        <taxon>Bacteria</taxon>
        <taxon>Bacillati</taxon>
        <taxon>Actinomycetota</taxon>
        <taxon>Actinomycetes</taxon>
        <taxon>Mycobacteriales</taxon>
        <taxon>Mycobacteriaceae</taxon>
        <taxon>Mycolicibacterium</taxon>
    </lineage>
</organism>
<evidence type="ECO:0000313" key="3">
    <source>
        <dbReference type="EMBL" id="PXX04312.1"/>
    </source>
</evidence>
<protein>
    <recommendedName>
        <fullName evidence="5">Intersectin-EH binding protein Ibp1</fullName>
    </recommendedName>
</protein>
<name>A0A318HHV0_9MYCO</name>
<feature type="chain" id="PRO_5016355249" description="Intersectin-EH binding protein Ibp1" evidence="2">
    <location>
        <begin position="24"/>
        <end position="78"/>
    </location>
</feature>
<evidence type="ECO:0000256" key="2">
    <source>
        <dbReference type="SAM" id="SignalP"/>
    </source>
</evidence>
<evidence type="ECO:0000313" key="4">
    <source>
        <dbReference type="Proteomes" id="UP000247781"/>
    </source>
</evidence>
<gene>
    <name evidence="3" type="ORF">C8E89_12051</name>
</gene>
<keyword evidence="2" id="KW-0732">Signal</keyword>
<dbReference type="Proteomes" id="UP000247781">
    <property type="component" value="Unassembled WGS sequence"/>
</dbReference>
<dbReference type="OrthoDB" id="4751819at2"/>
<feature type="signal peptide" evidence="2">
    <location>
        <begin position="1"/>
        <end position="23"/>
    </location>
</feature>
<feature type="region of interest" description="Disordered" evidence="1">
    <location>
        <begin position="29"/>
        <end position="78"/>
    </location>
</feature>
<reference evidence="3 4" key="2">
    <citation type="submission" date="2018-06" db="EMBL/GenBank/DDBJ databases">
        <title>Sequencing of bacterial isolates from soil warming experiment in Harvard Forest, Massachusetts, USA.</title>
        <authorList>
            <person name="Deangelis K.PhD."/>
        </authorList>
    </citation>
    <scope>NUCLEOTIDE SEQUENCE [LARGE SCALE GENOMIC DNA]</scope>
    <source>
        <strain evidence="3 4">GAS496</strain>
    </source>
</reference>
<evidence type="ECO:0008006" key="5">
    <source>
        <dbReference type="Google" id="ProtNLM"/>
    </source>
</evidence>
<dbReference type="AlphaFoldDB" id="A0A318HHV0"/>
<reference evidence="4" key="1">
    <citation type="submission" date="2018-05" db="EMBL/GenBank/DDBJ databases">
        <authorList>
            <person name="Deangelis K."/>
            <person name="Huntemann M."/>
            <person name="Clum A."/>
            <person name="Pillay M."/>
            <person name="Palaniappan K."/>
            <person name="Varghese N."/>
            <person name="Mikhailova N."/>
            <person name="Stamatis D."/>
            <person name="Reddy T."/>
            <person name="Daum C."/>
            <person name="Shapiro N."/>
            <person name="Ivanova N."/>
            <person name="Kyrpides N."/>
            <person name="Woyke T."/>
        </authorList>
    </citation>
    <scope>NUCLEOTIDE SEQUENCE [LARGE SCALE GENOMIC DNA]</scope>
    <source>
        <strain evidence="4">GAS496</strain>
    </source>
</reference>
<evidence type="ECO:0000256" key="1">
    <source>
        <dbReference type="SAM" id="MobiDB-lite"/>
    </source>
</evidence>